<dbReference type="EMBL" id="CP003364">
    <property type="protein sequence ID" value="AGA24532.1"/>
    <property type="molecule type" value="Genomic_DNA"/>
</dbReference>
<keyword evidence="17" id="KW-1185">Reference proteome</keyword>
<dbReference type="GO" id="GO:0046872">
    <property type="term" value="F:metal ion binding"/>
    <property type="evidence" value="ECO:0007669"/>
    <property type="project" value="UniProtKB-KW"/>
</dbReference>
<dbReference type="GO" id="GO:0020037">
    <property type="term" value="F:heme binding"/>
    <property type="evidence" value="ECO:0007669"/>
    <property type="project" value="InterPro"/>
</dbReference>
<organism evidence="16 17">
    <name type="scientific">Singulisphaera acidiphila (strain ATCC BAA-1392 / DSM 18658 / VKM B-2454 / MOB10)</name>
    <dbReference type="NCBI Taxonomy" id="886293"/>
    <lineage>
        <taxon>Bacteria</taxon>
        <taxon>Pseudomonadati</taxon>
        <taxon>Planctomycetota</taxon>
        <taxon>Planctomycetia</taxon>
        <taxon>Isosphaerales</taxon>
        <taxon>Isosphaeraceae</taxon>
        <taxon>Singulisphaera</taxon>
    </lineage>
</organism>
<dbReference type="InterPro" id="IPR051395">
    <property type="entry name" value="Cytochrome_c_Peroxidase/MauG"/>
</dbReference>
<dbReference type="RefSeq" id="WP_015243717.1">
    <property type="nucleotide sequence ID" value="NC_019892.1"/>
</dbReference>
<dbReference type="PROSITE" id="PS51007">
    <property type="entry name" value="CYTC"/>
    <property type="match status" value="2"/>
</dbReference>
<sequence>MRSGWFVRGILRMGVSVMVLVAPLIAWGDEDQAVAPEPQEKALPRLPPRAQEPADVRAERIAGLRRDEDQAVAPEPQEKALPRLPPRAQEPADVRAERIAGLRQVYEGPPSGWPRPNVDPGVEWVELGTLPPVAQPDENPPTAAKVALGKMLFFDPRLSGSGQIACASCHDPDLGWADGRTTSFGHDRQALPRNAPGLLNVGQARSLFWDGRAATLEDQARVVILNPHEMNAPAEATVAAVAKVPGYRPAFQEAFGSDDVTLDAVARALAAFERTLVGGRSKFDAFLKGNPKALTDEAIAGLDLFRGAARCLNCHNGPTFSDNQFHDLGLSYYGRTLEDLGRYQITGEADDVGRFRTPSLRNIGNTKPYMHNGVFELDGVLRMYNAGMATLRRPTGEPKPDAAPFPTKSPLLRPLGLNDRDLADLKAFLESLNEPRGFRRPPILPPSDPELKQNLNRNLTPPAADR</sequence>
<dbReference type="STRING" id="886293.Sinac_0071"/>
<keyword evidence="6" id="KW-0732">Signal</keyword>
<evidence type="ECO:0000313" key="17">
    <source>
        <dbReference type="Proteomes" id="UP000010798"/>
    </source>
</evidence>
<evidence type="ECO:0000256" key="1">
    <source>
        <dbReference type="ARBA" id="ARBA00004418"/>
    </source>
</evidence>
<dbReference type="HOGENOM" id="CLU_034652_3_2_0"/>
<evidence type="ECO:0000256" key="14">
    <source>
        <dbReference type="SAM" id="MobiDB-lite"/>
    </source>
</evidence>
<evidence type="ECO:0000256" key="5">
    <source>
        <dbReference type="ARBA" id="ARBA00022723"/>
    </source>
</evidence>
<feature type="region of interest" description="Disordered" evidence="14">
    <location>
        <begin position="435"/>
        <end position="466"/>
    </location>
</feature>
<dbReference type="FunFam" id="1.10.760.10:FF:000019">
    <property type="entry name" value="Di-heme cytochrome C peroxidase"/>
    <property type="match status" value="1"/>
</dbReference>
<dbReference type="GO" id="GO:0004130">
    <property type="term" value="F:cytochrome-c peroxidase activity"/>
    <property type="evidence" value="ECO:0007669"/>
    <property type="project" value="TreeGrafter"/>
</dbReference>
<protein>
    <recommendedName>
        <fullName evidence="12">Methylamine utilization protein MauG</fullName>
    </recommendedName>
</protein>
<evidence type="ECO:0000256" key="2">
    <source>
        <dbReference type="ARBA" id="ARBA00004856"/>
    </source>
</evidence>
<evidence type="ECO:0000256" key="10">
    <source>
        <dbReference type="ARBA" id="ARBA00023004"/>
    </source>
</evidence>
<evidence type="ECO:0000256" key="7">
    <source>
        <dbReference type="ARBA" id="ARBA00022764"/>
    </source>
</evidence>
<keyword evidence="5 13" id="KW-0479">Metal-binding</keyword>
<dbReference type="Pfam" id="PF03150">
    <property type="entry name" value="CCP_MauG"/>
    <property type="match status" value="1"/>
</dbReference>
<dbReference type="Proteomes" id="UP000010798">
    <property type="component" value="Chromosome"/>
</dbReference>
<reference evidence="16 17" key="1">
    <citation type="submission" date="2012-02" db="EMBL/GenBank/DDBJ databases">
        <title>Complete sequence of chromosome of Singulisphaera acidiphila DSM 18658.</title>
        <authorList>
            <consortium name="US DOE Joint Genome Institute (JGI-PGF)"/>
            <person name="Lucas S."/>
            <person name="Copeland A."/>
            <person name="Lapidus A."/>
            <person name="Glavina del Rio T."/>
            <person name="Dalin E."/>
            <person name="Tice H."/>
            <person name="Bruce D."/>
            <person name="Goodwin L."/>
            <person name="Pitluck S."/>
            <person name="Peters L."/>
            <person name="Ovchinnikova G."/>
            <person name="Chertkov O."/>
            <person name="Kyrpides N."/>
            <person name="Mavromatis K."/>
            <person name="Ivanova N."/>
            <person name="Brettin T."/>
            <person name="Detter J.C."/>
            <person name="Han C."/>
            <person name="Larimer F."/>
            <person name="Land M."/>
            <person name="Hauser L."/>
            <person name="Markowitz V."/>
            <person name="Cheng J.-F."/>
            <person name="Hugenholtz P."/>
            <person name="Woyke T."/>
            <person name="Wu D."/>
            <person name="Tindall B."/>
            <person name="Pomrenke H."/>
            <person name="Brambilla E."/>
            <person name="Klenk H.-P."/>
            <person name="Eisen J.A."/>
        </authorList>
    </citation>
    <scope>NUCLEOTIDE SEQUENCE [LARGE SCALE GENOMIC DNA]</scope>
    <source>
        <strain evidence="17">ATCC BAA-1392 / DSM 18658 / VKM B-2454 / MOB10</strain>
    </source>
</reference>
<evidence type="ECO:0000256" key="4">
    <source>
        <dbReference type="ARBA" id="ARBA00022617"/>
    </source>
</evidence>
<dbReference type="Gene3D" id="1.10.760.10">
    <property type="entry name" value="Cytochrome c-like domain"/>
    <property type="match status" value="2"/>
</dbReference>
<accession>L0D5J7</accession>
<keyword evidence="9" id="KW-0560">Oxidoreductase</keyword>
<dbReference type="GO" id="GO:0009055">
    <property type="term" value="F:electron transfer activity"/>
    <property type="evidence" value="ECO:0007669"/>
    <property type="project" value="InterPro"/>
</dbReference>
<keyword evidence="7" id="KW-0574">Periplasm</keyword>
<keyword evidence="16" id="KW-0575">Peroxidase</keyword>
<dbReference type="SUPFAM" id="SSF46626">
    <property type="entry name" value="Cytochrome c"/>
    <property type="match status" value="2"/>
</dbReference>
<dbReference type="PANTHER" id="PTHR30600">
    <property type="entry name" value="CYTOCHROME C PEROXIDASE-RELATED"/>
    <property type="match status" value="1"/>
</dbReference>
<feature type="compositionally biased region" description="Basic and acidic residues" evidence="14">
    <location>
        <begin position="52"/>
        <end position="69"/>
    </location>
</feature>
<dbReference type="AlphaFoldDB" id="L0D5J7"/>
<gene>
    <name evidence="16" type="ordered locus">Sinac_0071</name>
</gene>
<keyword evidence="4 13" id="KW-0349">Heme</keyword>
<dbReference type="InterPro" id="IPR009056">
    <property type="entry name" value="Cyt_c-like_dom"/>
</dbReference>
<keyword evidence="8" id="KW-0249">Electron transport</keyword>
<evidence type="ECO:0000313" key="16">
    <source>
        <dbReference type="EMBL" id="AGA24532.1"/>
    </source>
</evidence>
<dbReference type="InterPro" id="IPR036909">
    <property type="entry name" value="Cyt_c-like_dom_sf"/>
</dbReference>
<comment type="function">
    <text evidence="11">Involved in methylamine metabolism. Essential for the maturation of the beta subunit of MADH, presumably via a step in the biosynthesis of tryptophan tryptophylquinone (TTQ), the cofactor of MADH.</text>
</comment>
<proteinExistence type="predicted"/>
<feature type="domain" description="Cytochrome c" evidence="15">
    <location>
        <begin position="144"/>
        <end position="271"/>
    </location>
</feature>
<dbReference type="InterPro" id="IPR004852">
    <property type="entry name" value="Di-haem_cyt_c_peroxidsae"/>
</dbReference>
<dbReference type="GO" id="GO:0042597">
    <property type="term" value="C:periplasmic space"/>
    <property type="evidence" value="ECO:0007669"/>
    <property type="project" value="UniProtKB-SubCell"/>
</dbReference>
<keyword evidence="10 13" id="KW-0408">Iron</keyword>
<comment type="pathway">
    <text evidence="2">One-carbon metabolism; methylamine degradation.</text>
</comment>
<evidence type="ECO:0000256" key="11">
    <source>
        <dbReference type="ARBA" id="ARBA00058991"/>
    </source>
</evidence>
<feature type="domain" description="Cytochrome c" evidence="15">
    <location>
        <begin position="296"/>
        <end position="433"/>
    </location>
</feature>
<evidence type="ECO:0000256" key="3">
    <source>
        <dbReference type="ARBA" id="ARBA00022448"/>
    </source>
</evidence>
<feature type="region of interest" description="Disordered" evidence="14">
    <location>
        <begin position="391"/>
        <end position="412"/>
    </location>
</feature>
<dbReference type="KEGG" id="saci:Sinac_0071"/>
<evidence type="ECO:0000259" key="15">
    <source>
        <dbReference type="PROSITE" id="PS51007"/>
    </source>
</evidence>
<evidence type="ECO:0000256" key="9">
    <source>
        <dbReference type="ARBA" id="ARBA00023002"/>
    </source>
</evidence>
<name>L0D5J7_SINAD</name>
<evidence type="ECO:0000256" key="12">
    <source>
        <dbReference type="ARBA" id="ARBA00073576"/>
    </source>
</evidence>
<evidence type="ECO:0000256" key="13">
    <source>
        <dbReference type="PROSITE-ProRule" id="PRU00433"/>
    </source>
</evidence>
<feature type="region of interest" description="Disordered" evidence="14">
    <location>
        <begin position="37"/>
        <end position="91"/>
    </location>
</feature>
<keyword evidence="3" id="KW-0813">Transport</keyword>
<dbReference type="PANTHER" id="PTHR30600:SF10">
    <property type="entry name" value="BLL6722 PROTEIN"/>
    <property type="match status" value="1"/>
</dbReference>
<comment type="subcellular location">
    <subcellularLocation>
        <location evidence="1">Periplasm</location>
    </subcellularLocation>
</comment>
<dbReference type="eggNOG" id="COG1858">
    <property type="taxonomic scope" value="Bacteria"/>
</dbReference>
<evidence type="ECO:0000256" key="6">
    <source>
        <dbReference type="ARBA" id="ARBA00022729"/>
    </source>
</evidence>
<evidence type="ECO:0000256" key="8">
    <source>
        <dbReference type="ARBA" id="ARBA00022982"/>
    </source>
</evidence>